<organism evidence="8 9">
    <name type="scientific">Paenibacillus alvei</name>
    <name type="common">Bacillus alvei</name>
    <dbReference type="NCBI Taxonomy" id="44250"/>
    <lineage>
        <taxon>Bacteria</taxon>
        <taxon>Bacillati</taxon>
        <taxon>Bacillota</taxon>
        <taxon>Bacilli</taxon>
        <taxon>Bacillales</taxon>
        <taxon>Paenibacillaceae</taxon>
        <taxon>Paenibacillus</taxon>
    </lineage>
</organism>
<dbReference type="PANTHER" id="PTHR43787:SF3">
    <property type="entry name" value="ARYLSULFATASE REGULATORY PROTEIN"/>
    <property type="match status" value="1"/>
</dbReference>
<reference evidence="9" key="1">
    <citation type="submission" date="2018-08" db="EMBL/GenBank/DDBJ databases">
        <authorList>
            <person name="Chevrot R."/>
        </authorList>
    </citation>
    <scope>NUCLEOTIDE SEQUENCE [LARGE SCALE GENOMIC DNA]</scope>
</reference>
<dbReference type="Gene3D" id="3.20.20.70">
    <property type="entry name" value="Aldolase class I"/>
    <property type="match status" value="1"/>
</dbReference>
<dbReference type="InterPro" id="IPR023885">
    <property type="entry name" value="4Fe4S-binding_SPASM_dom"/>
</dbReference>
<proteinExistence type="predicted"/>
<dbReference type="EMBL" id="LS992241">
    <property type="protein sequence ID" value="SYX85208.1"/>
    <property type="molecule type" value="Genomic_DNA"/>
</dbReference>
<keyword evidence="6" id="KW-0411">Iron-sulfur</keyword>
<dbReference type="SFLD" id="SFLDS00029">
    <property type="entry name" value="Radical_SAM"/>
    <property type="match status" value="1"/>
</dbReference>
<evidence type="ECO:0000256" key="4">
    <source>
        <dbReference type="ARBA" id="ARBA00022723"/>
    </source>
</evidence>
<keyword evidence="5" id="KW-0408">Iron</keyword>
<dbReference type="UniPathway" id="UPA00782"/>
<dbReference type="GO" id="GO:0046872">
    <property type="term" value="F:metal ion binding"/>
    <property type="evidence" value="ECO:0007669"/>
    <property type="project" value="UniProtKB-KW"/>
</dbReference>
<keyword evidence="3" id="KW-0949">S-adenosyl-L-methionine</keyword>
<dbReference type="RefSeq" id="WP_232055649.1">
    <property type="nucleotide sequence ID" value="NZ_LS992241.1"/>
</dbReference>
<evidence type="ECO:0000313" key="9">
    <source>
        <dbReference type="Proteomes" id="UP000304148"/>
    </source>
</evidence>
<accession>A0A383RDV4</accession>
<dbReference type="SUPFAM" id="SSF102114">
    <property type="entry name" value="Radical SAM enzymes"/>
    <property type="match status" value="1"/>
</dbReference>
<evidence type="ECO:0000256" key="6">
    <source>
        <dbReference type="ARBA" id="ARBA00023014"/>
    </source>
</evidence>
<protein>
    <submittedName>
        <fullName evidence="8">Arylsulfatase</fullName>
    </submittedName>
</protein>
<dbReference type="AlphaFoldDB" id="A0A383RDV4"/>
<evidence type="ECO:0000256" key="3">
    <source>
        <dbReference type="ARBA" id="ARBA00022691"/>
    </source>
</evidence>
<keyword evidence="2" id="KW-0004">4Fe-4S</keyword>
<dbReference type="CDD" id="cd01335">
    <property type="entry name" value="Radical_SAM"/>
    <property type="match status" value="1"/>
</dbReference>
<comment type="cofactor">
    <cofactor evidence="1">
        <name>[4Fe-4S] cluster</name>
        <dbReference type="ChEBI" id="CHEBI:49883"/>
    </cofactor>
</comment>
<dbReference type="GO" id="GO:0003824">
    <property type="term" value="F:catalytic activity"/>
    <property type="evidence" value="ECO:0007669"/>
    <property type="project" value="InterPro"/>
</dbReference>
<dbReference type="NCBIfam" id="TIGR04085">
    <property type="entry name" value="rSAM_more_4Fe4S"/>
    <property type="match status" value="1"/>
</dbReference>
<dbReference type="Pfam" id="PF04055">
    <property type="entry name" value="Radical_SAM"/>
    <property type="match status" value="1"/>
</dbReference>
<dbReference type="PANTHER" id="PTHR43787">
    <property type="entry name" value="FEMO COFACTOR BIOSYNTHESIS PROTEIN NIFB-RELATED"/>
    <property type="match status" value="1"/>
</dbReference>
<evidence type="ECO:0000259" key="7">
    <source>
        <dbReference type="Pfam" id="PF04055"/>
    </source>
</evidence>
<evidence type="ECO:0000256" key="1">
    <source>
        <dbReference type="ARBA" id="ARBA00001966"/>
    </source>
</evidence>
<sequence>MVLRGDMTIQDSSTLKASRFNVRVADGEYLRLYNSYTGKISKFTGGEAEIVDELLKVRDLEAVESQDEIRSGLIQHLQNKGFLVKNRVNEFQLATAQKYNMLAENRMLQLIILPNEDCNFRCTYCYEDFLKSEMKESVQQGILNFLERNVKNYSRLLISWFGGEPLKSFDVIKRMSAPIKEICAKYNVQYHANITTNGYLLNSETFEELLDMNVRSFQITLDGTAETHDSYRVGRFGEKTFDTIFSNLLKMKQSDKPFNVVLRSNINQEVSTVMDNYISLVSSAFVDDPRFMLHFVPIQNLKGEQTADIHLCDTKMLFPFYEKAKEKGFNFDFYKQYLRPGGSECYASSPSSCVIGSDGMIYKCTVAFNNPMNHVGDILENGDMVIDQEKWSLWVTGGVNEDASCTKCFFRPSCQGNACPLERIETGATPCPPVKKSIKKYITLVNEDYAYEPSV</sequence>
<dbReference type="GO" id="GO:0051539">
    <property type="term" value="F:4 iron, 4 sulfur cluster binding"/>
    <property type="evidence" value="ECO:0007669"/>
    <property type="project" value="UniProtKB-KW"/>
</dbReference>
<evidence type="ECO:0000313" key="8">
    <source>
        <dbReference type="EMBL" id="SYX85208.1"/>
    </source>
</evidence>
<dbReference type="InterPro" id="IPR013785">
    <property type="entry name" value="Aldolase_TIM"/>
</dbReference>
<dbReference type="InterPro" id="IPR007197">
    <property type="entry name" value="rSAM"/>
</dbReference>
<name>A0A383RDV4_PAEAL</name>
<dbReference type="InterPro" id="IPR058240">
    <property type="entry name" value="rSAM_sf"/>
</dbReference>
<dbReference type="Proteomes" id="UP000304148">
    <property type="component" value="Chromosome"/>
</dbReference>
<dbReference type="SFLD" id="SFLDG01067">
    <property type="entry name" value="SPASM/twitch_domain_containing"/>
    <property type="match status" value="1"/>
</dbReference>
<evidence type="ECO:0000256" key="2">
    <source>
        <dbReference type="ARBA" id="ARBA00022485"/>
    </source>
</evidence>
<evidence type="ECO:0000256" key="5">
    <source>
        <dbReference type="ARBA" id="ARBA00023004"/>
    </source>
</evidence>
<gene>
    <name evidence="8" type="ORF">PBLR_13630</name>
</gene>
<keyword evidence="4" id="KW-0479">Metal-binding</keyword>
<feature type="domain" description="Radical SAM core" evidence="7">
    <location>
        <begin position="116"/>
        <end position="257"/>
    </location>
</feature>